<dbReference type="Gene3D" id="1.20.120.350">
    <property type="entry name" value="Voltage-gated potassium channels. Chain C"/>
    <property type="match status" value="1"/>
</dbReference>
<proteinExistence type="inferred from homology"/>
<dbReference type="InterPro" id="IPR029058">
    <property type="entry name" value="AB_hydrolase_fold"/>
</dbReference>
<evidence type="ECO:0000256" key="1">
    <source>
        <dbReference type="ARBA" id="ARBA00004141"/>
    </source>
</evidence>
<sequence>MNLTTTVSDRLRPLEVYELFRVDLNLFERIYPGALPRGSGHPLAGVLVLPGAHDHHVHRGVDGVDAALRAGGARRTRCDLVEKNECAPEPDPVFDVIEQLCVWVFTTEYLIRLCTVHSVRFPLLNENFLEGVLTGKPGHSAGGREGHAAPAGKTPFSTSSSTLGISRAAGGSGHDLHVGHHSDHHDEPHQLPGKLQNTLRHVVGFANLVDLFAILPYWIELVRGAGDLLVALRREGTGSRYNEIFTLFTRVISQSVPALALMLFFISLGCCLFGTLIWFAEQGTWYPTGHAKLDALNITNRGAYLRPALGSLDEAQVLCFGGGQASLPWYSAALALASLRPAAGASAAGADPPRIVVASDGGDIAGRINSSLYQTPCDFFPFLAWMKIVSEHRTDNVAEFLGIPYAAPPVGAARFRPPRPSRPWPGVLEAAAPGPQCAQLPANAIVEVPDWAHATKEDTRDCLYLNVWAPVDSGGALGGGGRPVLVFFHGPEEANCALYNGQGLASDLDAVVVTVNYRLGILGFLADPSLRAESGTTGNYGLQDQRAALEWTRRNAAAFGGDPARVTIMGQSAGGASVLHHTVLPMSRGLASRAIAMSGYTVTWSLDQAYRHAEQASTLLGCSEASTRLGCLKQASTSELLKVEKALLFGSGMDVVERMMFFGPVSDGFELPENISFNAALRASKHRVPLLVGSTLNETNLFQCETLSRNLSQHASVEYFLKVLKAVIPSSDLSAEVVANVLRDKYAGYSDGRGAVMAMSSDVVFTCAADRAARWFSRGGAPVYKYVLASPPRMMRALKCLGVPHVADMMLFFHKAFPRESDEIVVGDASMQALTRYMIGAWRSFIHGAEPAGWSPFSADDPSARTLQLGDNETAPFRELQGYRREACDAIEDLVDPASTSSAGARGVLVV</sequence>
<evidence type="ECO:0000256" key="5">
    <source>
        <dbReference type="ARBA" id="ARBA00022989"/>
    </source>
</evidence>
<gene>
    <name evidence="10" type="ORF">PCOR1329_LOCUS50286</name>
</gene>
<evidence type="ECO:0000313" key="10">
    <source>
        <dbReference type="EMBL" id="CAK0861685.1"/>
    </source>
</evidence>
<comment type="caution">
    <text evidence="10">The sequence shown here is derived from an EMBL/GenBank/DDBJ whole genome shotgun (WGS) entry which is preliminary data.</text>
</comment>
<dbReference type="Proteomes" id="UP001189429">
    <property type="component" value="Unassembled WGS sequence"/>
</dbReference>
<evidence type="ECO:0000256" key="7">
    <source>
        <dbReference type="SAM" id="MobiDB-lite"/>
    </source>
</evidence>
<evidence type="ECO:0000256" key="2">
    <source>
        <dbReference type="ARBA" id="ARBA00005964"/>
    </source>
</evidence>
<keyword evidence="3 8" id="KW-0812">Transmembrane</keyword>
<name>A0ABN9UP39_9DINO</name>
<evidence type="ECO:0000259" key="9">
    <source>
        <dbReference type="Pfam" id="PF00135"/>
    </source>
</evidence>
<dbReference type="Pfam" id="PF00135">
    <property type="entry name" value="COesterase"/>
    <property type="match status" value="1"/>
</dbReference>
<dbReference type="Gene3D" id="3.40.50.1820">
    <property type="entry name" value="alpha/beta hydrolase"/>
    <property type="match status" value="1"/>
</dbReference>
<keyword evidence="4" id="KW-0378">Hydrolase</keyword>
<dbReference type="InterPro" id="IPR019826">
    <property type="entry name" value="Carboxylesterase_B_AS"/>
</dbReference>
<keyword evidence="6 8" id="KW-0472">Membrane</keyword>
<evidence type="ECO:0000256" key="4">
    <source>
        <dbReference type="ARBA" id="ARBA00022801"/>
    </source>
</evidence>
<keyword evidence="11" id="KW-1185">Reference proteome</keyword>
<reference evidence="10" key="1">
    <citation type="submission" date="2023-10" db="EMBL/GenBank/DDBJ databases">
        <authorList>
            <person name="Chen Y."/>
            <person name="Shah S."/>
            <person name="Dougan E. K."/>
            <person name="Thang M."/>
            <person name="Chan C."/>
        </authorList>
    </citation>
    <scope>NUCLEOTIDE SEQUENCE [LARGE SCALE GENOMIC DNA]</scope>
</reference>
<feature type="domain" description="Carboxylesterase type B" evidence="9">
    <location>
        <begin position="392"/>
        <end position="874"/>
    </location>
</feature>
<evidence type="ECO:0000256" key="6">
    <source>
        <dbReference type="ARBA" id="ARBA00023136"/>
    </source>
</evidence>
<comment type="similarity">
    <text evidence="2">Belongs to the type-B carboxylesterase/lipase family.</text>
</comment>
<protein>
    <recommendedName>
        <fullName evidence="9">Carboxylesterase type B domain-containing protein</fullName>
    </recommendedName>
</protein>
<keyword evidence="5 8" id="KW-1133">Transmembrane helix</keyword>
<dbReference type="PROSITE" id="PS00122">
    <property type="entry name" value="CARBOXYLESTERASE_B_1"/>
    <property type="match status" value="1"/>
</dbReference>
<evidence type="ECO:0000313" key="11">
    <source>
        <dbReference type="Proteomes" id="UP001189429"/>
    </source>
</evidence>
<dbReference type="PANTHER" id="PTHR43918:SF4">
    <property type="entry name" value="CARBOXYLIC ESTER HYDROLASE"/>
    <property type="match status" value="1"/>
</dbReference>
<evidence type="ECO:0000256" key="8">
    <source>
        <dbReference type="SAM" id="Phobius"/>
    </source>
</evidence>
<dbReference type="PANTHER" id="PTHR43918">
    <property type="entry name" value="ACETYLCHOLINESTERASE"/>
    <property type="match status" value="1"/>
</dbReference>
<organism evidence="10 11">
    <name type="scientific">Prorocentrum cordatum</name>
    <dbReference type="NCBI Taxonomy" id="2364126"/>
    <lineage>
        <taxon>Eukaryota</taxon>
        <taxon>Sar</taxon>
        <taxon>Alveolata</taxon>
        <taxon>Dinophyceae</taxon>
        <taxon>Prorocentrales</taxon>
        <taxon>Prorocentraceae</taxon>
        <taxon>Prorocentrum</taxon>
    </lineage>
</organism>
<dbReference type="SUPFAM" id="SSF53474">
    <property type="entry name" value="alpha/beta-Hydrolases"/>
    <property type="match status" value="1"/>
</dbReference>
<dbReference type="SUPFAM" id="SSF81324">
    <property type="entry name" value="Voltage-gated potassium channels"/>
    <property type="match status" value="1"/>
</dbReference>
<feature type="region of interest" description="Disordered" evidence="7">
    <location>
        <begin position="139"/>
        <end position="160"/>
    </location>
</feature>
<evidence type="ECO:0000256" key="3">
    <source>
        <dbReference type="ARBA" id="ARBA00022692"/>
    </source>
</evidence>
<dbReference type="InterPro" id="IPR050654">
    <property type="entry name" value="AChE-related_enzymes"/>
</dbReference>
<dbReference type="EMBL" id="CAUYUJ010016084">
    <property type="protein sequence ID" value="CAK0861685.1"/>
    <property type="molecule type" value="Genomic_DNA"/>
</dbReference>
<dbReference type="InterPro" id="IPR027359">
    <property type="entry name" value="Volt_channel_dom_sf"/>
</dbReference>
<feature type="transmembrane region" description="Helical" evidence="8">
    <location>
        <begin position="258"/>
        <end position="280"/>
    </location>
</feature>
<dbReference type="InterPro" id="IPR002018">
    <property type="entry name" value="CarbesteraseB"/>
</dbReference>
<accession>A0ABN9UP39</accession>
<comment type="subcellular location">
    <subcellularLocation>
        <location evidence="1">Membrane</location>
        <topology evidence="1">Multi-pass membrane protein</topology>
    </subcellularLocation>
</comment>